<dbReference type="InterPro" id="IPR008912">
    <property type="entry name" value="Uncharacterised_CoxE"/>
</dbReference>
<dbReference type="PANTHER" id="PTHR36846">
    <property type="entry name" value="PROTEIN VIAA"/>
    <property type="match status" value="1"/>
</dbReference>
<dbReference type="SUPFAM" id="SSF53300">
    <property type="entry name" value="vWA-like"/>
    <property type="match status" value="1"/>
</dbReference>
<dbReference type="SMART" id="SM00327">
    <property type="entry name" value="VWA"/>
    <property type="match status" value="1"/>
</dbReference>
<comment type="function">
    <text evidence="3">Component of the RavA-ViaA chaperone complex, which may act on the membrane to optimize the function of some of the respiratory chains. ViaA stimulates the ATPase activity of RavA.</text>
</comment>
<keyword evidence="1 3" id="KW-0963">Cytoplasm</keyword>
<name>A0A093SKU0_9GAMM</name>
<dbReference type="Gene3D" id="3.40.50.410">
    <property type="entry name" value="von Willebrand factor, type A domain"/>
    <property type="match status" value="1"/>
</dbReference>
<dbReference type="STRING" id="55207.KP22_18720"/>
<evidence type="ECO:0000256" key="3">
    <source>
        <dbReference type="HAMAP-Rule" id="MF_01626"/>
    </source>
</evidence>
<dbReference type="Proteomes" id="UP000032874">
    <property type="component" value="Unassembled WGS sequence"/>
</dbReference>
<dbReference type="PANTHER" id="PTHR36846:SF1">
    <property type="entry name" value="PROTEIN VIAA"/>
    <property type="match status" value="1"/>
</dbReference>
<dbReference type="InterPro" id="IPR002035">
    <property type="entry name" value="VWF_A"/>
</dbReference>
<accession>A0A093SKU0</accession>
<evidence type="ECO:0000313" key="5">
    <source>
        <dbReference type="EMBL" id="KFX01475.1"/>
    </source>
</evidence>
<dbReference type="HAMAP" id="MF_01626">
    <property type="entry name" value="ViaA"/>
    <property type="match status" value="1"/>
</dbReference>
<evidence type="ECO:0000256" key="2">
    <source>
        <dbReference type="ARBA" id="ARBA00023186"/>
    </source>
</evidence>
<reference evidence="7 8" key="1">
    <citation type="submission" date="2014-08" db="EMBL/GenBank/DDBJ databases">
        <title>Genome sequences of NCPPB Pectobacterium isolates.</title>
        <authorList>
            <person name="Glover R.H."/>
            <person name="Sapp M."/>
            <person name="Elphinstone J."/>
        </authorList>
    </citation>
    <scope>NUCLEOTIDE SEQUENCE [LARGE SCALE GENOMIC DNA]</scope>
    <source>
        <strain evidence="6 7">NCPPB 2793</strain>
        <strain evidence="5 8">NCPPB 2795</strain>
    </source>
</reference>
<keyword evidence="7" id="KW-1185">Reference proteome</keyword>
<dbReference type="InterPro" id="IPR036465">
    <property type="entry name" value="vWFA_dom_sf"/>
</dbReference>
<feature type="domain" description="VWFA" evidence="4">
    <location>
        <begin position="324"/>
        <end position="488"/>
    </location>
</feature>
<comment type="caution">
    <text evidence="5">The sequence shown here is derived from an EMBL/GenBank/DDBJ whole genome shotgun (WGS) entry which is preliminary data.</text>
</comment>
<organism evidence="5 8">
    <name type="scientific">Pectobacterium betavasculorum</name>
    <dbReference type="NCBI Taxonomy" id="55207"/>
    <lineage>
        <taxon>Bacteria</taxon>
        <taxon>Pseudomonadati</taxon>
        <taxon>Pseudomonadota</taxon>
        <taxon>Gammaproteobacteria</taxon>
        <taxon>Enterobacterales</taxon>
        <taxon>Pectobacteriaceae</taxon>
        <taxon>Pectobacterium</taxon>
    </lineage>
</organism>
<dbReference type="Pfam" id="PF05762">
    <property type="entry name" value="VWA_CoxE"/>
    <property type="match status" value="1"/>
</dbReference>
<dbReference type="NCBIfam" id="NF008230">
    <property type="entry name" value="PRK10997.1"/>
    <property type="match status" value="1"/>
</dbReference>
<sequence length="492" mass="56461">MITLESLEMLLSIDENELLDDLVITLLATPQLAFFFEKYPSLKSALLSDLPHWKETLKQRLRTTQVPPELEKEFSCYQRAQSIDNQAFQTRLPAIMDTLNNVESPFLTQASQLITSPEKTPGQKITSGLHALFLQRWRLSLTLQTVSLHQQLMDQEREILLDELQQRLTLSGKLEPILAENENAAGRLWDLSAAQRIHTDPRPLLDFGAFLQRQPALQKLAERLGRSRETKSILTQEAPQEAFRVRVREPATVPEQVSGVHQSDDILRLMPTELVTLGISELEFEFYRRLLEHRLLTYRLQGESWREKVTERPVVHQQNEQQPRGPFIVCVDTSGSMGGFNERCAKAFCLALMRIALADNRRCYIMLFSTGVVKYELTSEDGLDQAIRFLSQSFRGGTDMAACLSALLDKMDDALWHDADAVVISDFIAQRLPDEVVNKVKSRQKQLQHRFHAVAMSDHGKPGIMHIFDHIWRFDTGLKSRLMRRWQNGKAY</sequence>
<comment type="subunit">
    <text evidence="3">Homodimer. Interacts with RavA.</text>
</comment>
<dbReference type="CDD" id="cd01462">
    <property type="entry name" value="VWA_YIEM_type"/>
    <property type="match status" value="1"/>
</dbReference>
<gene>
    <name evidence="3" type="primary">viaA</name>
    <name evidence="6" type="ORF">JV35_18100</name>
    <name evidence="5" type="ORF">KP22_18720</name>
</gene>
<proteinExistence type="inferred from homology"/>
<dbReference type="RefSeq" id="WP_039307696.1">
    <property type="nucleotide sequence ID" value="NZ_JQHL01000013.1"/>
</dbReference>
<dbReference type="GO" id="GO:0005829">
    <property type="term" value="C:cytosol"/>
    <property type="evidence" value="ECO:0007669"/>
    <property type="project" value="TreeGrafter"/>
</dbReference>
<dbReference type="EMBL" id="JQHM01000015">
    <property type="protein sequence ID" value="KFX01475.1"/>
    <property type="molecule type" value="Genomic_DNA"/>
</dbReference>
<comment type="similarity">
    <text evidence="3">Belongs to the ViaA family.</text>
</comment>
<evidence type="ECO:0000259" key="4">
    <source>
        <dbReference type="SMART" id="SM00327"/>
    </source>
</evidence>
<dbReference type="Proteomes" id="UP000032869">
    <property type="component" value="Unassembled WGS sequence"/>
</dbReference>
<dbReference type="OrthoDB" id="387240at2"/>
<protein>
    <recommendedName>
        <fullName evidence="3">Regulatory protein ViaA</fullName>
    </recommendedName>
    <alternativeName>
        <fullName evidence="3">VWA interacting with AAA+ ATPase</fullName>
    </alternativeName>
</protein>
<dbReference type="AlphaFoldDB" id="A0A093SKU0"/>
<dbReference type="EMBL" id="JQHL01000013">
    <property type="protein sequence ID" value="KFX16102.1"/>
    <property type="molecule type" value="Genomic_DNA"/>
</dbReference>
<dbReference type="eggNOG" id="COG2425">
    <property type="taxonomic scope" value="Bacteria"/>
</dbReference>
<comment type="subcellular location">
    <subcellularLocation>
        <location evidence="3">Cytoplasm</location>
    </subcellularLocation>
</comment>
<evidence type="ECO:0000313" key="6">
    <source>
        <dbReference type="EMBL" id="KFX16102.1"/>
    </source>
</evidence>
<dbReference type="InterPro" id="IPR023481">
    <property type="entry name" value="Uncharacterised_ViaA"/>
</dbReference>
<evidence type="ECO:0000256" key="1">
    <source>
        <dbReference type="ARBA" id="ARBA00022490"/>
    </source>
</evidence>
<keyword evidence="2 3" id="KW-0143">Chaperone</keyword>
<evidence type="ECO:0000313" key="8">
    <source>
        <dbReference type="Proteomes" id="UP000032874"/>
    </source>
</evidence>
<evidence type="ECO:0000313" key="7">
    <source>
        <dbReference type="Proteomes" id="UP000032869"/>
    </source>
</evidence>